<dbReference type="GO" id="GO:0016491">
    <property type="term" value="F:oxidoreductase activity"/>
    <property type="evidence" value="ECO:0007669"/>
    <property type="project" value="UniProtKB-KW"/>
</dbReference>
<dbReference type="EMBL" id="DYWO01000222">
    <property type="protein sequence ID" value="HJF49623.1"/>
    <property type="molecule type" value="Genomic_DNA"/>
</dbReference>
<dbReference type="PANTHER" id="PTHR40279:SF3">
    <property type="entry name" value="4-AMINOBENZOATE SYNTHASE"/>
    <property type="match status" value="1"/>
</dbReference>
<proteinExistence type="predicted"/>
<name>A0A921GP73_9MICO</name>
<evidence type="ECO:0000256" key="1">
    <source>
        <dbReference type="ARBA" id="ARBA00023002"/>
    </source>
</evidence>
<dbReference type="AlphaFoldDB" id="A0A921GP73"/>
<dbReference type="PANTHER" id="PTHR40279">
    <property type="entry name" value="PQQC-LIKE PROTEIN"/>
    <property type="match status" value="1"/>
</dbReference>
<keyword evidence="1" id="KW-0560">Oxidoreductase</keyword>
<dbReference type="InterPro" id="IPR039068">
    <property type="entry name" value="PqqC-like"/>
</dbReference>
<dbReference type="SMART" id="SM01236">
    <property type="entry name" value="Haem_oxygenase_2"/>
    <property type="match status" value="1"/>
</dbReference>
<gene>
    <name evidence="2" type="ORF">K8W24_07465</name>
</gene>
<dbReference type="Pfam" id="PF14518">
    <property type="entry name" value="Haem_oxygenas_2"/>
    <property type="match status" value="1"/>
</dbReference>
<dbReference type="InterPro" id="IPR016084">
    <property type="entry name" value="Haem_Oase-like_multi-hlx"/>
</dbReference>
<dbReference type="Gene3D" id="1.20.910.10">
    <property type="entry name" value="Heme oxygenase-like"/>
    <property type="match status" value="1"/>
</dbReference>
<reference evidence="2" key="1">
    <citation type="journal article" date="2021" name="PeerJ">
        <title>Extensive microbial diversity within the chicken gut microbiome revealed by metagenomics and culture.</title>
        <authorList>
            <person name="Gilroy R."/>
            <person name="Ravi A."/>
            <person name="Getino M."/>
            <person name="Pursley I."/>
            <person name="Horton D.L."/>
            <person name="Alikhan N.F."/>
            <person name="Baker D."/>
            <person name="Gharbi K."/>
            <person name="Hall N."/>
            <person name="Watson M."/>
            <person name="Adriaenssens E.M."/>
            <person name="Foster-Nyarko E."/>
            <person name="Jarju S."/>
            <person name="Secka A."/>
            <person name="Antonio M."/>
            <person name="Oren A."/>
            <person name="Chaudhuri R.R."/>
            <person name="La Ragione R."/>
            <person name="Hildebrand F."/>
            <person name="Pallen M.J."/>
        </authorList>
    </citation>
    <scope>NUCLEOTIDE SEQUENCE</scope>
    <source>
        <strain evidence="2">1647</strain>
    </source>
</reference>
<organism evidence="2 3">
    <name type="scientific">Brachybacterium paraconglomeratum</name>
    <dbReference type="NCBI Taxonomy" id="173362"/>
    <lineage>
        <taxon>Bacteria</taxon>
        <taxon>Bacillati</taxon>
        <taxon>Actinomycetota</taxon>
        <taxon>Actinomycetes</taxon>
        <taxon>Micrococcales</taxon>
        <taxon>Dermabacteraceae</taxon>
        <taxon>Brachybacterium</taxon>
    </lineage>
</organism>
<evidence type="ECO:0000313" key="3">
    <source>
        <dbReference type="Proteomes" id="UP000775129"/>
    </source>
</evidence>
<comment type="caution">
    <text evidence="2">The sequence shown here is derived from an EMBL/GenBank/DDBJ whole genome shotgun (WGS) entry which is preliminary data.</text>
</comment>
<accession>A0A921GP73</accession>
<protein>
    <submittedName>
        <fullName evidence="2">Iron-containing redox enzyme family protein</fullName>
    </submittedName>
</protein>
<reference evidence="2" key="2">
    <citation type="submission" date="2021-09" db="EMBL/GenBank/DDBJ databases">
        <authorList>
            <person name="Gilroy R."/>
        </authorList>
    </citation>
    <scope>NUCLEOTIDE SEQUENCE</scope>
    <source>
        <strain evidence="2">1647</strain>
    </source>
</reference>
<sequence>MSRSCLPLTLWCLYELHHRGFDDVADEHEWDPQLIALRQRLEADLEQQLRERAPEPPAPGGDFATEFFAAIAAHDGPSAAEHIHRAATEEQARQFLRHKSVYTLKESDHTTWTIPRLNYPVKAAVVELQYDEYGGGNPHRLHANLFAKGLAASGLDAEYGAHLDEAPVEVLVQNNVMSLFGLNRRLRAASLGFLAAFEATSSAPSRRIARGLTRLGFPPEMVEYYTEHVEADAVHEQLAVRTVCGTLIGEEPEQYENVWFGAWACLHVEDLYGERMLAEWSE</sequence>
<dbReference type="Proteomes" id="UP000775129">
    <property type="component" value="Unassembled WGS sequence"/>
</dbReference>
<dbReference type="SUPFAM" id="SSF48613">
    <property type="entry name" value="Heme oxygenase-like"/>
    <property type="match status" value="1"/>
</dbReference>
<evidence type="ECO:0000313" key="2">
    <source>
        <dbReference type="EMBL" id="HJF49623.1"/>
    </source>
</evidence>